<name>A0A5C6M341_9PLAN</name>
<dbReference type="AlphaFoldDB" id="A0A5C6M341"/>
<gene>
    <name evidence="5" type="ORF">E3A20_16930</name>
</gene>
<dbReference type="Proteomes" id="UP000321083">
    <property type="component" value="Unassembled WGS sequence"/>
</dbReference>
<organism evidence="5 6">
    <name type="scientific">Planctomyces bekefii</name>
    <dbReference type="NCBI Taxonomy" id="1653850"/>
    <lineage>
        <taxon>Bacteria</taxon>
        <taxon>Pseudomonadati</taxon>
        <taxon>Planctomycetota</taxon>
        <taxon>Planctomycetia</taxon>
        <taxon>Planctomycetales</taxon>
        <taxon>Planctomycetaceae</taxon>
        <taxon>Planctomyces</taxon>
    </lineage>
</organism>
<dbReference type="GO" id="GO:0004065">
    <property type="term" value="F:arylsulfatase activity"/>
    <property type="evidence" value="ECO:0007669"/>
    <property type="project" value="TreeGrafter"/>
</dbReference>
<evidence type="ECO:0000313" key="5">
    <source>
        <dbReference type="EMBL" id="TWW09180.1"/>
    </source>
</evidence>
<keyword evidence="3" id="KW-0732">Signal</keyword>
<reference evidence="5 6" key="2">
    <citation type="submission" date="2019-08" db="EMBL/GenBank/DDBJ databases">
        <authorList>
            <person name="Henke P."/>
        </authorList>
    </citation>
    <scope>NUCLEOTIDE SEQUENCE [LARGE SCALE GENOMIC DNA]</scope>
    <source>
        <strain evidence="5">Phe10_nw2017</strain>
    </source>
</reference>
<proteinExistence type="inferred from homology"/>
<dbReference type="InterPro" id="IPR000917">
    <property type="entry name" value="Sulfatase_N"/>
</dbReference>
<feature type="domain" description="Sulfatase N-terminal" evidence="4">
    <location>
        <begin position="40"/>
        <end position="292"/>
    </location>
</feature>
<accession>A0A5C6M341</accession>
<dbReference type="Gene3D" id="3.40.720.10">
    <property type="entry name" value="Alkaline Phosphatase, subunit A"/>
    <property type="match status" value="1"/>
</dbReference>
<protein>
    <recommendedName>
        <fullName evidence="4">Sulfatase N-terminal domain-containing protein</fullName>
    </recommendedName>
</protein>
<comment type="similarity">
    <text evidence="1">Belongs to the sulfatase family.</text>
</comment>
<evidence type="ECO:0000256" key="1">
    <source>
        <dbReference type="ARBA" id="ARBA00008779"/>
    </source>
</evidence>
<comment type="caution">
    <text evidence="5">The sequence shown here is derived from an EMBL/GenBank/DDBJ whole genome shotgun (WGS) entry which is preliminary data.</text>
</comment>
<keyword evidence="6" id="KW-1185">Reference proteome</keyword>
<feature type="chain" id="PRO_5022843266" description="Sulfatase N-terminal domain-containing protein" evidence="3">
    <location>
        <begin position="36"/>
        <end position="292"/>
    </location>
</feature>
<reference evidence="5 6" key="1">
    <citation type="submission" date="2019-08" db="EMBL/GenBank/DDBJ databases">
        <title>100 year-old enigma solved: identification of Planctomyces bekefii, the type genus and species of the phylum Planctomycetes.</title>
        <authorList>
            <person name="Svetlana D.N."/>
            <person name="Overmann J."/>
        </authorList>
    </citation>
    <scope>NUCLEOTIDE SEQUENCE [LARGE SCALE GENOMIC DNA]</scope>
    <source>
        <strain evidence="5">Phe10_nw2017</strain>
    </source>
</reference>
<dbReference type="EMBL" id="SRHE01000358">
    <property type="protein sequence ID" value="TWW09180.1"/>
    <property type="molecule type" value="Genomic_DNA"/>
</dbReference>
<feature type="non-terminal residue" evidence="5">
    <location>
        <position position="292"/>
    </location>
</feature>
<dbReference type="Pfam" id="PF00884">
    <property type="entry name" value="Sulfatase"/>
    <property type="match status" value="1"/>
</dbReference>
<evidence type="ECO:0000313" key="6">
    <source>
        <dbReference type="Proteomes" id="UP000321083"/>
    </source>
</evidence>
<sequence length="292" mass="32512">MPASRFLHHNSFTAPKLACLALAALAGFHSASLTAAEKTPNIVLIFMDDMGYADPSPFGGDPQLTPHLAELAARGRRFTDFYVAQAVCSASRTALLTGCYNVRVGIQGALGPQSRIGINPDETTLAEICRQKNYATACFGKWHLGHHLPFLPLQHGFDQYFGLPYSNDMWPFHPEVRQLPMEERLKRWPHLPLIENNTIINPAVSAADQTELTRLCTEKATAFIDRCGNQPFFLYLPHSMVHVPLFAGSSFQNRSGKGLFADVLMEIDWSVGRIVETLRKNNIEDNTLIIFT</sequence>
<dbReference type="SUPFAM" id="SSF53649">
    <property type="entry name" value="Alkaline phosphatase-like"/>
    <property type="match status" value="1"/>
</dbReference>
<dbReference type="InterPro" id="IPR050738">
    <property type="entry name" value="Sulfatase"/>
</dbReference>
<evidence type="ECO:0000256" key="2">
    <source>
        <dbReference type="ARBA" id="ARBA00022801"/>
    </source>
</evidence>
<dbReference type="InterPro" id="IPR017850">
    <property type="entry name" value="Alkaline_phosphatase_core_sf"/>
</dbReference>
<dbReference type="PANTHER" id="PTHR42693:SF53">
    <property type="entry name" value="ENDO-4-O-SULFATASE"/>
    <property type="match status" value="1"/>
</dbReference>
<keyword evidence="2" id="KW-0378">Hydrolase</keyword>
<feature type="signal peptide" evidence="3">
    <location>
        <begin position="1"/>
        <end position="35"/>
    </location>
</feature>
<evidence type="ECO:0000256" key="3">
    <source>
        <dbReference type="SAM" id="SignalP"/>
    </source>
</evidence>
<dbReference type="PANTHER" id="PTHR42693">
    <property type="entry name" value="ARYLSULFATASE FAMILY MEMBER"/>
    <property type="match status" value="1"/>
</dbReference>
<evidence type="ECO:0000259" key="4">
    <source>
        <dbReference type="Pfam" id="PF00884"/>
    </source>
</evidence>